<accession>A0AAD3DVM0</accession>
<evidence type="ECO:0000313" key="5">
    <source>
        <dbReference type="Proteomes" id="UP001054857"/>
    </source>
</evidence>
<evidence type="ECO:0000256" key="1">
    <source>
        <dbReference type="ARBA" id="ARBA00023002"/>
    </source>
</evidence>
<protein>
    <recommendedName>
        <fullName evidence="3">Pyruvate flavodoxin/ferredoxin oxidoreductase pyrimidine binding domain-containing protein</fullName>
    </recommendedName>
</protein>
<dbReference type="InterPro" id="IPR002880">
    <property type="entry name" value="Pyrv_Fd/Flavodoxin_OxRdtase_N"/>
</dbReference>
<organism evidence="4 5">
    <name type="scientific">Astrephomene gubernaculifera</name>
    <dbReference type="NCBI Taxonomy" id="47775"/>
    <lineage>
        <taxon>Eukaryota</taxon>
        <taxon>Viridiplantae</taxon>
        <taxon>Chlorophyta</taxon>
        <taxon>core chlorophytes</taxon>
        <taxon>Chlorophyceae</taxon>
        <taxon>CS clade</taxon>
        <taxon>Chlamydomonadales</taxon>
        <taxon>Astrephomenaceae</taxon>
        <taxon>Astrephomene</taxon>
    </lineage>
</organism>
<dbReference type="GO" id="GO:0016491">
    <property type="term" value="F:oxidoreductase activity"/>
    <property type="evidence" value="ECO:0007669"/>
    <property type="project" value="UniProtKB-KW"/>
</dbReference>
<evidence type="ECO:0000313" key="4">
    <source>
        <dbReference type="EMBL" id="GFR48673.1"/>
    </source>
</evidence>
<dbReference type="SUPFAM" id="SSF52518">
    <property type="entry name" value="Thiamin diphosphate-binding fold (THDP-binding)"/>
    <property type="match status" value="1"/>
</dbReference>
<dbReference type="PANTHER" id="PTHR32154:SF0">
    <property type="entry name" value="PYRUVATE-FLAVODOXIN OXIDOREDUCTASE-RELATED"/>
    <property type="match status" value="1"/>
</dbReference>
<dbReference type="Proteomes" id="UP001054857">
    <property type="component" value="Unassembled WGS sequence"/>
</dbReference>
<sequence>MEAYSISGLRTRGIHVARQGPLHIPQCRHISKRKCAVAAAPPDPGSTAPSEPKSAISPTPAFISSPATGNIVPFNTSPSVTAKDGTVSKAKQAPMDGNEATAQIAYAVSDVSFIYPITPSTNMGEFVDQWASEGRRNVFGNVMSVTEMESE</sequence>
<proteinExistence type="predicted"/>
<dbReference type="GO" id="GO:0006979">
    <property type="term" value="P:response to oxidative stress"/>
    <property type="evidence" value="ECO:0007669"/>
    <property type="project" value="TreeGrafter"/>
</dbReference>
<dbReference type="PANTHER" id="PTHR32154">
    <property type="entry name" value="PYRUVATE-FLAVODOXIN OXIDOREDUCTASE-RELATED"/>
    <property type="match status" value="1"/>
</dbReference>
<dbReference type="Gene3D" id="3.40.50.970">
    <property type="match status" value="1"/>
</dbReference>
<keyword evidence="5" id="KW-1185">Reference proteome</keyword>
<name>A0AAD3DVM0_9CHLO</name>
<reference evidence="4 5" key="1">
    <citation type="journal article" date="2021" name="Sci. Rep.">
        <title>Genome sequencing of the multicellular alga Astrephomene provides insights into convergent evolution of germ-soma differentiation.</title>
        <authorList>
            <person name="Yamashita S."/>
            <person name="Yamamoto K."/>
            <person name="Matsuzaki R."/>
            <person name="Suzuki S."/>
            <person name="Yamaguchi H."/>
            <person name="Hirooka S."/>
            <person name="Minakuchi Y."/>
            <person name="Miyagishima S."/>
            <person name="Kawachi M."/>
            <person name="Toyoda A."/>
            <person name="Nozaki H."/>
        </authorList>
    </citation>
    <scope>NUCLEOTIDE SEQUENCE [LARGE SCALE GENOMIC DNA]</scope>
    <source>
        <strain evidence="4 5">NIES-4017</strain>
    </source>
</reference>
<feature type="region of interest" description="Disordered" evidence="2">
    <location>
        <begin position="38"/>
        <end position="70"/>
    </location>
</feature>
<feature type="non-terminal residue" evidence="4">
    <location>
        <position position="151"/>
    </location>
</feature>
<dbReference type="EMBL" id="BMAR01000025">
    <property type="protein sequence ID" value="GFR48673.1"/>
    <property type="molecule type" value="Genomic_DNA"/>
</dbReference>
<keyword evidence="1" id="KW-0560">Oxidoreductase</keyword>
<gene>
    <name evidence="4" type="ORF">Agub_g10628</name>
</gene>
<evidence type="ECO:0000256" key="2">
    <source>
        <dbReference type="SAM" id="MobiDB-lite"/>
    </source>
</evidence>
<evidence type="ECO:0000259" key="3">
    <source>
        <dbReference type="Pfam" id="PF01855"/>
    </source>
</evidence>
<dbReference type="AlphaFoldDB" id="A0AAD3DVM0"/>
<dbReference type="Pfam" id="PF01855">
    <property type="entry name" value="POR_N"/>
    <property type="match status" value="1"/>
</dbReference>
<dbReference type="InterPro" id="IPR029061">
    <property type="entry name" value="THDP-binding"/>
</dbReference>
<feature type="domain" description="Pyruvate flavodoxin/ferredoxin oxidoreductase pyrimidine binding" evidence="3">
    <location>
        <begin position="105"/>
        <end position="151"/>
    </location>
</feature>
<dbReference type="InterPro" id="IPR050722">
    <property type="entry name" value="Pyruvate:ferred/Flavod_OxRd"/>
</dbReference>
<comment type="caution">
    <text evidence="4">The sequence shown here is derived from an EMBL/GenBank/DDBJ whole genome shotgun (WGS) entry which is preliminary data.</text>
</comment>